<protein>
    <submittedName>
        <fullName evidence="1">Uncharacterized protein</fullName>
    </submittedName>
</protein>
<dbReference type="Proteomes" id="UP000187455">
    <property type="component" value="Unassembled WGS sequence"/>
</dbReference>
<keyword evidence="2" id="KW-1185">Reference proteome</keyword>
<evidence type="ECO:0000313" key="2">
    <source>
        <dbReference type="Proteomes" id="UP000187455"/>
    </source>
</evidence>
<dbReference type="EMBL" id="LSSL01001218">
    <property type="protein sequence ID" value="OLY82841.1"/>
    <property type="molecule type" value="Genomic_DNA"/>
</dbReference>
<evidence type="ECO:0000313" key="1">
    <source>
        <dbReference type="EMBL" id="OLY82841.1"/>
    </source>
</evidence>
<organism evidence="1 2">
    <name type="scientific">Smittium mucronatum</name>
    <dbReference type="NCBI Taxonomy" id="133383"/>
    <lineage>
        <taxon>Eukaryota</taxon>
        <taxon>Fungi</taxon>
        <taxon>Fungi incertae sedis</taxon>
        <taxon>Zoopagomycota</taxon>
        <taxon>Kickxellomycotina</taxon>
        <taxon>Harpellomycetes</taxon>
        <taxon>Harpellales</taxon>
        <taxon>Legeriomycetaceae</taxon>
        <taxon>Smittium</taxon>
    </lineage>
</organism>
<name>A0A1R0H128_9FUNG</name>
<gene>
    <name evidence="1" type="ORF">AYI68_g3034</name>
</gene>
<reference evidence="1 2" key="1">
    <citation type="journal article" date="2016" name="Mol. Biol. Evol.">
        <title>Genome-Wide Survey of Gut Fungi (Harpellales) Reveals the First Horizontally Transferred Ubiquitin Gene from a Mosquito Host.</title>
        <authorList>
            <person name="Wang Y."/>
            <person name="White M.M."/>
            <person name="Kvist S."/>
            <person name="Moncalvo J.M."/>
        </authorList>
    </citation>
    <scope>NUCLEOTIDE SEQUENCE [LARGE SCALE GENOMIC DNA]</scope>
    <source>
        <strain evidence="1 2">ALG-7-W6</strain>
    </source>
</reference>
<dbReference type="AlphaFoldDB" id="A0A1R0H128"/>
<accession>A0A1R0H128</accession>
<comment type="caution">
    <text evidence="1">The sequence shown here is derived from an EMBL/GenBank/DDBJ whole genome shotgun (WGS) entry which is preliminary data.</text>
</comment>
<sequence length="68" mass="8153">MDSLYFKKHPQRKYIGDRRVKRDRTYCFEDELVLEKDVELDVDLLEDELLILELDKVPLDLGVEEEAL</sequence>
<proteinExistence type="predicted"/>